<name>A0AAN5C9R9_9BILA</name>
<gene>
    <name evidence="1" type="ORF">PMAYCL1PPCAC_13428</name>
</gene>
<feature type="non-terminal residue" evidence="1">
    <location>
        <position position="1"/>
    </location>
</feature>
<evidence type="ECO:0000313" key="1">
    <source>
        <dbReference type="EMBL" id="GMR43233.1"/>
    </source>
</evidence>
<evidence type="ECO:0000313" key="2">
    <source>
        <dbReference type="Proteomes" id="UP001328107"/>
    </source>
</evidence>
<comment type="caution">
    <text evidence="1">The sequence shown here is derived from an EMBL/GenBank/DDBJ whole genome shotgun (WGS) entry which is preliminary data.</text>
</comment>
<accession>A0AAN5C9R9</accession>
<keyword evidence="2" id="KW-1185">Reference proteome</keyword>
<dbReference type="Proteomes" id="UP001328107">
    <property type="component" value="Unassembled WGS sequence"/>
</dbReference>
<protein>
    <submittedName>
        <fullName evidence="1">Uncharacterized protein</fullName>
    </submittedName>
</protein>
<dbReference type="AlphaFoldDB" id="A0AAN5C9R9"/>
<reference evidence="2" key="1">
    <citation type="submission" date="2022-10" db="EMBL/GenBank/DDBJ databases">
        <title>Genome assembly of Pristionchus species.</title>
        <authorList>
            <person name="Yoshida K."/>
            <person name="Sommer R.J."/>
        </authorList>
    </citation>
    <scope>NUCLEOTIDE SEQUENCE [LARGE SCALE GENOMIC DNA]</scope>
    <source>
        <strain evidence="2">RS5460</strain>
    </source>
</reference>
<sequence length="69" mass="7953">NLSMLVANVTFDECLPDSPLKDWIFKFCIYGSHCFSLSHTIGKILLIATRFYAICYPFKGDVSFIWNKI</sequence>
<organism evidence="1 2">
    <name type="scientific">Pristionchus mayeri</name>
    <dbReference type="NCBI Taxonomy" id="1317129"/>
    <lineage>
        <taxon>Eukaryota</taxon>
        <taxon>Metazoa</taxon>
        <taxon>Ecdysozoa</taxon>
        <taxon>Nematoda</taxon>
        <taxon>Chromadorea</taxon>
        <taxon>Rhabditida</taxon>
        <taxon>Rhabditina</taxon>
        <taxon>Diplogasteromorpha</taxon>
        <taxon>Diplogasteroidea</taxon>
        <taxon>Neodiplogasteridae</taxon>
        <taxon>Pristionchus</taxon>
    </lineage>
</organism>
<dbReference type="EMBL" id="BTRK01000003">
    <property type="protein sequence ID" value="GMR43233.1"/>
    <property type="molecule type" value="Genomic_DNA"/>
</dbReference>
<proteinExistence type="predicted"/>